<evidence type="ECO:0000313" key="1">
    <source>
        <dbReference type="EMBL" id="GKV14637.1"/>
    </source>
</evidence>
<protein>
    <submittedName>
        <fullName evidence="1">Uncharacterized protein</fullName>
    </submittedName>
</protein>
<reference evidence="1 2" key="1">
    <citation type="journal article" date="2021" name="Commun. Biol.">
        <title>The genome of Shorea leprosula (Dipterocarpaceae) highlights the ecological relevance of drought in aseasonal tropical rainforests.</title>
        <authorList>
            <person name="Ng K.K.S."/>
            <person name="Kobayashi M.J."/>
            <person name="Fawcett J.A."/>
            <person name="Hatakeyama M."/>
            <person name="Paape T."/>
            <person name="Ng C.H."/>
            <person name="Ang C.C."/>
            <person name="Tnah L.H."/>
            <person name="Lee C.T."/>
            <person name="Nishiyama T."/>
            <person name="Sese J."/>
            <person name="O'Brien M.J."/>
            <person name="Copetti D."/>
            <person name="Mohd Noor M.I."/>
            <person name="Ong R.C."/>
            <person name="Putra M."/>
            <person name="Sireger I.Z."/>
            <person name="Indrioko S."/>
            <person name="Kosugi Y."/>
            <person name="Izuno A."/>
            <person name="Isagi Y."/>
            <person name="Lee S.L."/>
            <person name="Shimizu K.K."/>
        </authorList>
    </citation>
    <scope>NUCLEOTIDE SEQUENCE [LARGE SCALE GENOMIC DNA]</scope>
    <source>
        <strain evidence="1">214</strain>
    </source>
</reference>
<evidence type="ECO:0000313" key="2">
    <source>
        <dbReference type="Proteomes" id="UP001054252"/>
    </source>
</evidence>
<accession>A0AAV5JM42</accession>
<dbReference type="Proteomes" id="UP001054252">
    <property type="component" value="Unassembled WGS sequence"/>
</dbReference>
<dbReference type="AlphaFoldDB" id="A0AAV5JM42"/>
<sequence>MLAALSCWNLVCGFGPRSIQWWLIFEILLEDIELNLLLCEATKKPCGGSSNAHIKGDEMDVAGALEHDFVQVEEIMIQNCHAMSWRTSQTQKAKFEL</sequence>
<dbReference type="EMBL" id="BPVZ01000041">
    <property type="protein sequence ID" value="GKV14637.1"/>
    <property type="molecule type" value="Genomic_DNA"/>
</dbReference>
<organism evidence="1 2">
    <name type="scientific">Rubroshorea leprosula</name>
    <dbReference type="NCBI Taxonomy" id="152421"/>
    <lineage>
        <taxon>Eukaryota</taxon>
        <taxon>Viridiplantae</taxon>
        <taxon>Streptophyta</taxon>
        <taxon>Embryophyta</taxon>
        <taxon>Tracheophyta</taxon>
        <taxon>Spermatophyta</taxon>
        <taxon>Magnoliopsida</taxon>
        <taxon>eudicotyledons</taxon>
        <taxon>Gunneridae</taxon>
        <taxon>Pentapetalae</taxon>
        <taxon>rosids</taxon>
        <taxon>malvids</taxon>
        <taxon>Malvales</taxon>
        <taxon>Dipterocarpaceae</taxon>
        <taxon>Rubroshorea</taxon>
    </lineage>
</organism>
<name>A0AAV5JM42_9ROSI</name>
<comment type="caution">
    <text evidence="1">The sequence shown here is derived from an EMBL/GenBank/DDBJ whole genome shotgun (WGS) entry which is preliminary data.</text>
</comment>
<keyword evidence="2" id="KW-1185">Reference proteome</keyword>
<proteinExistence type="predicted"/>
<gene>
    <name evidence="1" type="ORF">SLEP1_g25480</name>
</gene>